<dbReference type="GO" id="GO:0005829">
    <property type="term" value="C:cytosol"/>
    <property type="evidence" value="ECO:0007669"/>
    <property type="project" value="TreeGrafter"/>
</dbReference>
<feature type="domain" description="GIY-YIG" evidence="1">
    <location>
        <begin position="200"/>
        <end position="278"/>
    </location>
</feature>
<proteinExistence type="predicted"/>
<organism evidence="2 3">
    <name type="scientific">candidate division WWE3 bacterium CG22_combo_CG10-13_8_21_14_all_39_12</name>
    <dbReference type="NCBI Taxonomy" id="1975094"/>
    <lineage>
        <taxon>Bacteria</taxon>
        <taxon>Katanobacteria</taxon>
    </lineage>
</organism>
<reference evidence="2 3" key="1">
    <citation type="submission" date="2017-09" db="EMBL/GenBank/DDBJ databases">
        <title>Depth-based differentiation of microbial function through sediment-hosted aquifers and enrichment of novel symbionts in the deep terrestrial subsurface.</title>
        <authorList>
            <person name="Probst A.J."/>
            <person name="Ladd B."/>
            <person name="Jarett J.K."/>
            <person name="Geller-Mcgrath D.E."/>
            <person name="Sieber C.M."/>
            <person name="Emerson J.B."/>
            <person name="Anantharaman K."/>
            <person name="Thomas B.C."/>
            <person name="Malmstrom R."/>
            <person name="Stieglmeier M."/>
            <person name="Klingl A."/>
            <person name="Woyke T."/>
            <person name="Ryan C.M."/>
            <person name="Banfield J.F."/>
        </authorList>
    </citation>
    <scope>NUCLEOTIDE SEQUENCE [LARGE SCALE GENOMIC DNA]</scope>
    <source>
        <strain evidence="2">CG22_combo_CG10-13_8_21_14_all_39_12</strain>
    </source>
</reference>
<dbReference type="PROSITE" id="PS50164">
    <property type="entry name" value="GIY_YIG"/>
    <property type="match status" value="1"/>
</dbReference>
<dbReference type="GO" id="GO:0045004">
    <property type="term" value="P:DNA replication proofreading"/>
    <property type="evidence" value="ECO:0007669"/>
    <property type="project" value="TreeGrafter"/>
</dbReference>
<dbReference type="GO" id="GO:0008408">
    <property type="term" value="F:3'-5' exonuclease activity"/>
    <property type="evidence" value="ECO:0007669"/>
    <property type="project" value="TreeGrafter"/>
</dbReference>
<dbReference type="Proteomes" id="UP000228495">
    <property type="component" value="Unassembled WGS sequence"/>
</dbReference>
<dbReference type="SMART" id="SM00479">
    <property type="entry name" value="EXOIII"/>
    <property type="match status" value="1"/>
</dbReference>
<sequence>MLPSRYTVVDVETTGLSPYDNRIIEIGIVRVEDGEIVETFESLVNPRASLSSTITRITGITSADIVDAPYFEDIAIEVISLFEDSILVAHNAAFDLQFLHFEFKRLGISFHPKELCTVRLSRRLFPEHKRHGLDAQIERYGLTIHDRHRALGDTLATQQLLEVFSELLDEDTFNKHVKTLLSQPTKISKTIWQDIDDLPTAPGVYTFTDEKKKPLYIGKSIDIKSRVNQHFSRARFDQKERELCSKTKHITYEKTAGEIGALVLESRKIKDVSPPYNRALKRVQSMVIAVIHTSSSGYKTLTYERVSYISSQRLGSIAGVYSSIKQAKAKVAEISKEYCLCNKLLGIEAGSGACFSYHLGKCSGACVNEGTVISYNKKFDHAFAESMMLEWPFGDYVIIGETNVGNTFTDILYVDSWRVFDSLDDRDDKTPIDVDTYRILLRSFKSYESSSPVSFVVQKKKITADQLKVFLQSS</sequence>
<dbReference type="GO" id="GO:0006289">
    <property type="term" value="P:nucleotide-excision repair"/>
    <property type="evidence" value="ECO:0007669"/>
    <property type="project" value="InterPro"/>
</dbReference>
<dbReference type="NCBIfam" id="TIGR00573">
    <property type="entry name" value="dnaq"/>
    <property type="match status" value="1"/>
</dbReference>
<dbReference type="InterPro" id="IPR006054">
    <property type="entry name" value="DnaQ"/>
</dbReference>
<name>A0A2H0BFZ2_UNCKA</name>
<dbReference type="InterPro" id="IPR012337">
    <property type="entry name" value="RNaseH-like_sf"/>
</dbReference>
<gene>
    <name evidence="2" type="ORF">COX05_02285</name>
</gene>
<dbReference type="SUPFAM" id="SSF53098">
    <property type="entry name" value="Ribonuclease H-like"/>
    <property type="match status" value="1"/>
</dbReference>
<dbReference type="CDD" id="cd06127">
    <property type="entry name" value="DEDDh"/>
    <property type="match status" value="1"/>
</dbReference>
<dbReference type="PANTHER" id="PTHR30231:SF41">
    <property type="entry name" value="DNA POLYMERASE III SUBUNIT EPSILON"/>
    <property type="match status" value="1"/>
</dbReference>
<dbReference type="AlphaFoldDB" id="A0A2H0BFZ2"/>
<dbReference type="Pfam" id="PF01541">
    <property type="entry name" value="GIY-YIG"/>
    <property type="match status" value="1"/>
</dbReference>
<dbReference type="InterPro" id="IPR047296">
    <property type="entry name" value="GIY-YIG_UvrC_Cho"/>
</dbReference>
<dbReference type="PANTHER" id="PTHR30231">
    <property type="entry name" value="DNA POLYMERASE III SUBUNIT EPSILON"/>
    <property type="match status" value="1"/>
</dbReference>
<dbReference type="InterPro" id="IPR000305">
    <property type="entry name" value="GIY-YIG_endonuc"/>
</dbReference>
<dbReference type="EMBL" id="PCSU01000036">
    <property type="protein sequence ID" value="PIP56587.1"/>
    <property type="molecule type" value="Genomic_DNA"/>
</dbReference>
<protein>
    <recommendedName>
        <fullName evidence="1">GIY-YIG domain-containing protein</fullName>
    </recommendedName>
</protein>
<dbReference type="Gene3D" id="3.30.420.10">
    <property type="entry name" value="Ribonuclease H-like superfamily/Ribonuclease H"/>
    <property type="match status" value="1"/>
</dbReference>
<dbReference type="InterPro" id="IPR013520">
    <property type="entry name" value="Ribonucl_H"/>
</dbReference>
<dbReference type="SUPFAM" id="SSF82771">
    <property type="entry name" value="GIY-YIG endonuclease"/>
    <property type="match status" value="1"/>
</dbReference>
<accession>A0A2H0BFZ2</accession>
<dbReference type="Pfam" id="PF00929">
    <property type="entry name" value="RNase_T"/>
    <property type="match status" value="1"/>
</dbReference>
<dbReference type="GO" id="GO:0003677">
    <property type="term" value="F:DNA binding"/>
    <property type="evidence" value="ECO:0007669"/>
    <property type="project" value="InterPro"/>
</dbReference>
<dbReference type="InterPro" id="IPR036397">
    <property type="entry name" value="RNaseH_sf"/>
</dbReference>
<dbReference type="Gene3D" id="3.40.1440.10">
    <property type="entry name" value="GIY-YIG endonuclease"/>
    <property type="match status" value="1"/>
</dbReference>
<dbReference type="CDD" id="cd10434">
    <property type="entry name" value="GIY-YIG_UvrC_Cho"/>
    <property type="match status" value="1"/>
</dbReference>
<comment type="caution">
    <text evidence="2">The sequence shown here is derived from an EMBL/GenBank/DDBJ whole genome shotgun (WGS) entry which is preliminary data.</text>
</comment>
<evidence type="ECO:0000313" key="3">
    <source>
        <dbReference type="Proteomes" id="UP000228495"/>
    </source>
</evidence>
<dbReference type="InterPro" id="IPR035901">
    <property type="entry name" value="GIY-YIG_endonuc_sf"/>
</dbReference>
<dbReference type="SMART" id="SM00465">
    <property type="entry name" value="GIYc"/>
    <property type="match status" value="1"/>
</dbReference>
<evidence type="ECO:0000259" key="1">
    <source>
        <dbReference type="PROSITE" id="PS50164"/>
    </source>
</evidence>
<dbReference type="FunFam" id="3.30.420.10:FF:000045">
    <property type="entry name" value="3'-5' exonuclease DinG"/>
    <property type="match status" value="1"/>
</dbReference>
<evidence type="ECO:0000313" key="2">
    <source>
        <dbReference type="EMBL" id="PIP56587.1"/>
    </source>
</evidence>
<dbReference type="GO" id="GO:0003887">
    <property type="term" value="F:DNA-directed DNA polymerase activity"/>
    <property type="evidence" value="ECO:0007669"/>
    <property type="project" value="InterPro"/>
</dbReference>